<dbReference type="Proteomes" id="UP000070544">
    <property type="component" value="Unassembled WGS sequence"/>
</dbReference>
<protein>
    <submittedName>
        <fullName evidence="1">Uncharacterized protein</fullName>
    </submittedName>
</protein>
<evidence type="ECO:0000313" key="2">
    <source>
        <dbReference type="Proteomes" id="UP000070544"/>
    </source>
</evidence>
<proteinExistence type="predicted"/>
<reference evidence="1 2" key="1">
    <citation type="journal article" date="2015" name="Genome Biol. Evol.">
        <title>Phylogenomic analyses indicate that early fungi evolved digesting cell walls of algal ancestors of land plants.</title>
        <authorList>
            <person name="Chang Y."/>
            <person name="Wang S."/>
            <person name="Sekimoto S."/>
            <person name="Aerts A.L."/>
            <person name="Choi C."/>
            <person name="Clum A."/>
            <person name="LaButti K.M."/>
            <person name="Lindquist E.A."/>
            <person name="Yee Ngan C."/>
            <person name="Ohm R.A."/>
            <person name="Salamov A.A."/>
            <person name="Grigoriev I.V."/>
            <person name="Spatafora J.W."/>
            <person name="Berbee M.L."/>
        </authorList>
    </citation>
    <scope>NUCLEOTIDE SEQUENCE [LARGE SCALE GENOMIC DNA]</scope>
    <source>
        <strain evidence="1 2">JEL478</strain>
    </source>
</reference>
<name>A0A139AIU8_GONPJ</name>
<sequence length="129" mass="14567">MSFSASARLFSFSSALSISYLVRWKKRTTMGEVQTQPYTVTHISCIRRHKRIQRSFLLVLPRALLPQGSGLLPRLYKVRYVAVSIDVGDPTVSNRVLLYHCLCNRHPLSLLCLTLVVDLVRTNDAGVAH</sequence>
<organism evidence="1 2">
    <name type="scientific">Gonapodya prolifera (strain JEL478)</name>
    <name type="common">Monoblepharis prolifera</name>
    <dbReference type="NCBI Taxonomy" id="1344416"/>
    <lineage>
        <taxon>Eukaryota</taxon>
        <taxon>Fungi</taxon>
        <taxon>Fungi incertae sedis</taxon>
        <taxon>Chytridiomycota</taxon>
        <taxon>Chytridiomycota incertae sedis</taxon>
        <taxon>Monoblepharidomycetes</taxon>
        <taxon>Monoblepharidales</taxon>
        <taxon>Gonapodyaceae</taxon>
        <taxon>Gonapodya</taxon>
    </lineage>
</organism>
<evidence type="ECO:0000313" key="1">
    <source>
        <dbReference type="EMBL" id="KXS16710.1"/>
    </source>
</evidence>
<gene>
    <name evidence="1" type="ORF">M427DRAFT_289287</name>
</gene>
<keyword evidence="2" id="KW-1185">Reference proteome</keyword>
<accession>A0A139AIU8</accession>
<dbReference type="EMBL" id="KQ965751">
    <property type="protein sequence ID" value="KXS16710.1"/>
    <property type="molecule type" value="Genomic_DNA"/>
</dbReference>
<dbReference type="AlphaFoldDB" id="A0A139AIU8"/>